<accession>A0A1I9YRZ3</accession>
<dbReference type="AlphaFoldDB" id="A0A1I9YRZ3"/>
<keyword evidence="2" id="KW-0547">Nucleotide-binding</keyword>
<dbReference type="InterPro" id="IPR041685">
    <property type="entry name" value="AAA_GajA/Old/RecF-like"/>
</dbReference>
<dbReference type="EMBL" id="CP017562">
    <property type="protein sequence ID" value="APA88976.1"/>
    <property type="molecule type" value="Genomic_DNA"/>
</dbReference>
<evidence type="ECO:0000313" key="3">
    <source>
        <dbReference type="Proteomes" id="UP000179860"/>
    </source>
</evidence>
<dbReference type="GO" id="GO:0005524">
    <property type="term" value="F:ATP binding"/>
    <property type="evidence" value="ECO:0007669"/>
    <property type="project" value="UniProtKB-KW"/>
</dbReference>
<dbReference type="Proteomes" id="UP000179860">
    <property type="component" value="Chromosome 2"/>
</dbReference>
<proteinExistence type="predicted"/>
<reference evidence="2" key="1">
    <citation type="submission" date="2016-09" db="EMBL/GenBank/DDBJ databases">
        <title>The Complete Genome of Burkholderia sprentiae wsm5005.</title>
        <authorList>
            <person name="De Meyer S."/>
            <person name="Wang P."/>
            <person name="Terpolilli J."/>
        </authorList>
    </citation>
    <scope>NUCLEOTIDE SEQUENCE [LARGE SCALE GENOMIC DNA]</scope>
    <source>
        <strain evidence="2">WSM5005</strain>
    </source>
</reference>
<dbReference type="RefSeq" id="WP_027196482.1">
    <property type="nucleotide sequence ID" value="NZ_CP017562.2"/>
</dbReference>
<dbReference type="STRING" id="754502.BJG93_27290"/>
<name>A0A1I9YRZ3_9BURK</name>
<gene>
    <name evidence="2" type="ORF">BJG93_27290</name>
</gene>
<evidence type="ECO:0000313" key="2">
    <source>
        <dbReference type="EMBL" id="APA88976.1"/>
    </source>
</evidence>
<organism evidence="2 3">
    <name type="scientific">Paraburkholderia sprentiae WSM5005</name>
    <dbReference type="NCBI Taxonomy" id="754502"/>
    <lineage>
        <taxon>Bacteria</taxon>
        <taxon>Pseudomonadati</taxon>
        <taxon>Pseudomonadota</taxon>
        <taxon>Betaproteobacteria</taxon>
        <taxon>Burkholderiales</taxon>
        <taxon>Burkholderiaceae</taxon>
        <taxon>Paraburkholderia</taxon>
    </lineage>
</organism>
<sequence length="144" mass="16204">MDINLVKIGNFRKLQKVRADLAENTTVFVGANNSGKTSAMVALRHFLVGRIDFSINDFTLSNWAKLDALGQQWEASEGEEADQPFDWNAVLPHLDVRLDEPERELHYVRAPRRLSTGTSSGVRRLGPRAQHSRLKIAEDVGDHQ</sequence>
<reference evidence="2" key="2">
    <citation type="submission" date="2021-06" db="EMBL/GenBank/DDBJ databases">
        <authorList>
            <person name="Rogers T.H."/>
            <person name="Ramsay J.P."/>
            <person name="Wang P."/>
            <person name="Terpolilli J."/>
        </authorList>
    </citation>
    <scope>NUCLEOTIDE SEQUENCE</scope>
    <source>
        <strain evidence="2">WSM5005</strain>
    </source>
</reference>
<evidence type="ECO:0000259" key="1">
    <source>
        <dbReference type="Pfam" id="PF13175"/>
    </source>
</evidence>
<dbReference type="KEGG" id="pspw:BJG93_27290"/>
<dbReference type="Gene3D" id="3.40.50.300">
    <property type="entry name" value="P-loop containing nucleotide triphosphate hydrolases"/>
    <property type="match status" value="1"/>
</dbReference>
<dbReference type="OrthoDB" id="3322489at2"/>
<dbReference type="Pfam" id="PF13175">
    <property type="entry name" value="AAA_15"/>
    <property type="match status" value="1"/>
</dbReference>
<keyword evidence="2" id="KW-0067">ATP-binding</keyword>
<dbReference type="SUPFAM" id="SSF52540">
    <property type="entry name" value="P-loop containing nucleoside triphosphate hydrolases"/>
    <property type="match status" value="1"/>
</dbReference>
<feature type="domain" description="Endonuclease GajA/Old nuclease/RecF-like AAA" evidence="1">
    <location>
        <begin position="1"/>
        <end position="56"/>
    </location>
</feature>
<protein>
    <submittedName>
        <fullName evidence="2">ATP-binding protein</fullName>
    </submittedName>
</protein>
<dbReference type="InterPro" id="IPR027417">
    <property type="entry name" value="P-loop_NTPase"/>
</dbReference>
<keyword evidence="3" id="KW-1185">Reference proteome</keyword>